<dbReference type="GO" id="GO:0016592">
    <property type="term" value="C:mediator complex"/>
    <property type="evidence" value="ECO:0007669"/>
    <property type="project" value="TreeGrafter"/>
</dbReference>
<evidence type="ECO:0000256" key="6">
    <source>
        <dbReference type="SAM" id="MobiDB-lite"/>
    </source>
</evidence>
<dbReference type="GO" id="GO:0005667">
    <property type="term" value="C:transcription regulator complex"/>
    <property type="evidence" value="ECO:0007669"/>
    <property type="project" value="TreeGrafter"/>
</dbReference>
<sequence>MPDRLLLELVDFLKTITIVPGTHMHRLLLNLDTLMIKCMLYVLTSIDKLYELVNPNKKTLIKMGENFVRMVGHATIRHLKIRGMHGQQPQPHKQVENAQSIIDTLSQECPHVFPLDTSSMNSSPNTSFYPTFQLIQIPKFTHRTKHLFDLPQSMIESHAHLVMKLINDAQSGKSSAREMEVNVNDVIQDLKSNDMKKQSLLCMIWHAINHIRPYFDPVQKAIKSLITSQLTAIELNTATYRFVNYVLTTCEHVPAVNHSHDMNDDHHHHLLINSICDLICKFVWDYEFIALETCLLALIEQIPHHPHSIAIIKYLLIQNNHLLDRARFYLELDVNHMFYEEDEFYTKHVSYHARYPEHWGLQESSSSSIPLPTQLNQSSSDSSSSSSSTSSTFQDLPCVYGNVCLRMIPIFDLLIRKLIECKSSPSSDLISNVIDHYGMFIGKYHENIVTFLKSILLLYFDRTSDNDFVLDQSTKFKLIELTLHHDYFSEQLYQIMQNSGLDTNEDYTFLRLNYFVKRITLLSNVLPVIQDTDASHISPRDRFNEFPSEFETRLNYFIVELLVLLNSANFLPDLKIAMDAMIESVLMVAATNINMQAADSINGNFNQHVFALAHTVGIVIASLIQPESCQCLLTFVSMYASRSLKNASSHEISKQTQALLTIVHTFFGYATMESLLTIKEFLSASHDLVHHHHQSLTIAQLHFYGRMIGPVVSTLNKCHVLTCYDANGNSSKCFILHEIVLELIKLTCRVKHGHLRNWSEFTFQNASELDGNGVIVGDHDGDGGGDGDDDFDFKMLQEFLDLLDHICHLLYNGPNKRGNPDLDLEKYKREFVDEVCKIGDDGLRKLLLKMIALNSTE</sequence>
<gene>
    <name evidence="7" type="ORF">AKO1_012378</name>
</gene>
<dbReference type="PANTHER" id="PTHR12691">
    <property type="entry name" value="MEDIATOR OF RNA POLYMERASE II TRANSCRIPTION SUBUNIT 23"/>
    <property type="match status" value="1"/>
</dbReference>
<protein>
    <submittedName>
        <fullName evidence="7">Uncharacterized protein</fullName>
    </submittedName>
</protein>
<dbReference type="Pfam" id="PF11573">
    <property type="entry name" value="Med23"/>
    <property type="match status" value="1"/>
</dbReference>
<dbReference type="EMBL" id="JAOPGA020000789">
    <property type="protein sequence ID" value="KAL0481735.1"/>
    <property type="molecule type" value="Genomic_DNA"/>
</dbReference>
<proteinExistence type="inferred from homology"/>
<evidence type="ECO:0000256" key="1">
    <source>
        <dbReference type="ARBA" id="ARBA00004123"/>
    </source>
</evidence>
<name>A0AAW2YX82_9EUKA</name>
<keyword evidence="4" id="KW-0804">Transcription</keyword>
<accession>A0AAW2YX82</accession>
<keyword evidence="5" id="KW-0539">Nucleus</keyword>
<keyword evidence="3" id="KW-0805">Transcription regulation</keyword>
<comment type="similarity">
    <text evidence="2">Belongs to the Mediator complex subunit 23 family.</text>
</comment>
<dbReference type="PANTHER" id="PTHR12691:SF10">
    <property type="entry name" value="MEDIATOR OF RNA POLYMERASE II TRANSCRIPTION SUBUNIT 23"/>
    <property type="match status" value="1"/>
</dbReference>
<feature type="compositionally biased region" description="Low complexity" evidence="6">
    <location>
        <begin position="378"/>
        <end position="392"/>
    </location>
</feature>
<evidence type="ECO:0000256" key="4">
    <source>
        <dbReference type="ARBA" id="ARBA00023163"/>
    </source>
</evidence>
<evidence type="ECO:0000313" key="7">
    <source>
        <dbReference type="EMBL" id="KAL0481735.1"/>
    </source>
</evidence>
<dbReference type="Proteomes" id="UP001431209">
    <property type="component" value="Unassembled WGS sequence"/>
</dbReference>
<evidence type="ECO:0000313" key="8">
    <source>
        <dbReference type="Proteomes" id="UP001431209"/>
    </source>
</evidence>
<evidence type="ECO:0000256" key="2">
    <source>
        <dbReference type="ARBA" id="ARBA00010222"/>
    </source>
</evidence>
<organism evidence="7 8">
    <name type="scientific">Acrasis kona</name>
    <dbReference type="NCBI Taxonomy" id="1008807"/>
    <lineage>
        <taxon>Eukaryota</taxon>
        <taxon>Discoba</taxon>
        <taxon>Heterolobosea</taxon>
        <taxon>Tetramitia</taxon>
        <taxon>Eutetramitia</taxon>
        <taxon>Acrasidae</taxon>
        <taxon>Acrasis</taxon>
    </lineage>
</organism>
<feature type="region of interest" description="Disordered" evidence="6">
    <location>
        <begin position="366"/>
        <end position="393"/>
    </location>
</feature>
<dbReference type="GO" id="GO:0006357">
    <property type="term" value="P:regulation of transcription by RNA polymerase II"/>
    <property type="evidence" value="ECO:0007669"/>
    <property type="project" value="TreeGrafter"/>
</dbReference>
<dbReference type="InterPro" id="IPR021629">
    <property type="entry name" value="Mediator_Med23"/>
</dbReference>
<evidence type="ECO:0000256" key="5">
    <source>
        <dbReference type="ARBA" id="ARBA00023242"/>
    </source>
</evidence>
<reference evidence="7 8" key="1">
    <citation type="submission" date="2024-03" db="EMBL/GenBank/DDBJ databases">
        <title>The Acrasis kona genome and developmental transcriptomes reveal deep origins of eukaryotic multicellular pathways.</title>
        <authorList>
            <person name="Sheikh S."/>
            <person name="Fu C.-J."/>
            <person name="Brown M.W."/>
            <person name="Baldauf S.L."/>
        </authorList>
    </citation>
    <scope>NUCLEOTIDE SEQUENCE [LARGE SCALE GENOMIC DNA]</scope>
    <source>
        <strain evidence="7 8">ATCC MYA-3509</strain>
    </source>
</reference>
<dbReference type="GO" id="GO:0010628">
    <property type="term" value="P:positive regulation of gene expression"/>
    <property type="evidence" value="ECO:0007669"/>
    <property type="project" value="TreeGrafter"/>
</dbReference>
<comment type="caution">
    <text evidence="7">The sequence shown here is derived from an EMBL/GenBank/DDBJ whole genome shotgun (WGS) entry which is preliminary data.</text>
</comment>
<dbReference type="AlphaFoldDB" id="A0AAW2YX82"/>
<keyword evidence="8" id="KW-1185">Reference proteome</keyword>
<feature type="compositionally biased region" description="Polar residues" evidence="6">
    <location>
        <begin position="366"/>
        <end position="377"/>
    </location>
</feature>
<evidence type="ECO:0000256" key="3">
    <source>
        <dbReference type="ARBA" id="ARBA00023015"/>
    </source>
</evidence>
<comment type="subcellular location">
    <subcellularLocation>
        <location evidence="1">Nucleus</location>
    </subcellularLocation>
</comment>